<dbReference type="EMBL" id="HBGY01022166">
    <property type="protein sequence ID" value="CAD9592809.1"/>
    <property type="molecule type" value="Transcribed_RNA"/>
</dbReference>
<feature type="region of interest" description="Disordered" evidence="1">
    <location>
        <begin position="129"/>
        <end position="155"/>
    </location>
</feature>
<gene>
    <name evidence="2" type="ORF">LDAN0321_LOCUS13994</name>
</gene>
<dbReference type="AlphaFoldDB" id="A0A7S2L1U8"/>
<dbReference type="InterPro" id="IPR023214">
    <property type="entry name" value="HAD_sf"/>
</dbReference>
<sequence length="350" mass="38009">MIRRTVSLARGRFSSMLDMGGVAPIKADTNSRMDMGKNNKVRSIALDFDLIARNIAHDKKEDATAPPTSSSAGGTMTGRLSQEASTVTRKITPDVGMVQSIANLLNVKLGSDGKKKDDFAEDDLSALESPSVSGTMHDARTSSRSSAKPVKFPPMSDVRDKYAEKIKQKLDGGSLAGVDRAKLEKSEKKGDAFHIQARTIAAAEPVMKSGSKWLANTGTGNLLAYLTNRSMRIALVPKPNTKDDDVGDDMDSLSRQLPNVRIHSMIKDGERQPDEILNEVLSKANGIPEISTLVVSDQDDYLKAARDMGMFTCRVQLKNVRRGSCTTDYTVSSIAEVQDIVNDINGISFR</sequence>
<evidence type="ECO:0000256" key="1">
    <source>
        <dbReference type="SAM" id="MobiDB-lite"/>
    </source>
</evidence>
<accession>A0A7S2L1U8</accession>
<organism evidence="2">
    <name type="scientific">Leptocylindrus danicus</name>
    <dbReference type="NCBI Taxonomy" id="163516"/>
    <lineage>
        <taxon>Eukaryota</taxon>
        <taxon>Sar</taxon>
        <taxon>Stramenopiles</taxon>
        <taxon>Ochrophyta</taxon>
        <taxon>Bacillariophyta</taxon>
        <taxon>Coscinodiscophyceae</taxon>
        <taxon>Chaetocerotophycidae</taxon>
        <taxon>Leptocylindrales</taxon>
        <taxon>Leptocylindraceae</taxon>
        <taxon>Leptocylindrus</taxon>
    </lineage>
</organism>
<feature type="compositionally biased region" description="Polar residues" evidence="1">
    <location>
        <begin position="66"/>
        <end position="85"/>
    </location>
</feature>
<name>A0A7S2L1U8_9STRA</name>
<dbReference type="Gene3D" id="3.40.50.1000">
    <property type="entry name" value="HAD superfamily/HAD-like"/>
    <property type="match status" value="1"/>
</dbReference>
<reference evidence="2" key="1">
    <citation type="submission" date="2021-01" db="EMBL/GenBank/DDBJ databases">
        <authorList>
            <person name="Corre E."/>
            <person name="Pelletier E."/>
            <person name="Niang G."/>
            <person name="Scheremetjew M."/>
            <person name="Finn R."/>
            <person name="Kale V."/>
            <person name="Holt S."/>
            <person name="Cochrane G."/>
            <person name="Meng A."/>
            <person name="Brown T."/>
            <person name="Cohen L."/>
        </authorList>
    </citation>
    <scope>NUCLEOTIDE SEQUENCE</scope>
    <source>
        <strain evidence="2">B650</strain>
    </source>
</reference>
<evidence type="ECO:0000313" key="2">
    <source>
        <dbReference type="EMBL" id="CAD9592809.1"/>
    </source>
</evidence>
<feature type="region of interest" description="Disordered" evidence="1">
    <location>
        <begin position="58"/>
        <end position="85"/>
    </location>
</feature>
<protein>
    <submittedName>
        <fullName evidence="2">Uncharacterized protein</fullName>
    </submittedName>
</protein>
<proteinExistence type="predicted"/>